<name>A0AAD3SW81_NEPGR</name>
<sequence length="112" mass="12497">MELEIQRFLQNPDQLHFEFPHFPTSYLGLAAHRVAQHYGLQTAVIDNAIDGPGAKIMAMRTSESRYPSVCLSEIPAKQSENCQHELIKIAIRPRPSETSNEATEMGIKCSSA</sequence>
<dbReference type="CDD" id="cd02642">
    <property type="entry name" value="R3H_encore_like"/>
    <property type="match status" value="1"/>
</dbReference>
<gene>
    <name evidence="2" type="ORF">Nepgr_020509</name>
</gene>
<feature type="region of interest" description="Disordered" evidence="1">
    <location>
        <begin position="93"/>
        <end position="112"/>
    </location>
</feature>
<dbReference type="EMBL" id="BSYO01000019">
    <property type="protein sequence ID" value="GMH18668.1"/>
    <property type="molecule type" value="Genomic_DNA"/>
</dbReference>
<comment type="caution">
    <text evidence="2">The sequence shown here is derived from an EMBL/GenBank/DDBJ whole genome shotgun (WGS) entry which is preliminary data.</text>
</comment>
<dbReference type="PANTHER" id="PTHR15672">
    <property type="entry name" value="CAMP-REGULATED PHOSPHOPROTEIN 21 RELATED R3H DOMAIN CONTAINING PROTEIN"/>
    <property type="match status" value="1"/>
</dbReference>
<evidence type="ECO:0000313" key="3">
    <source>
        <dbReference type="Proteomes" id="UP001279734"/>
    </source>
</evidence>
<evidence type="ECO:0000256" key="1">
    <source>
        <dbReference type="SAM" id="MobiDB-lite"/>
    </source>
</evidence>
<proteinExistence type="predicted"/>
<keyword evidence="3" id="KW-1185">Reference proteome</keyword>
<dbReference type="InterPro" id="IPR051937">
    <property type="entry name" value="R3H_domain_containing"/>
</dbReference>
<dbReference type="Proteomes" id="UP001279734">
    <property type="component" value="Unassembled WGS sequence"/>
</dbReference>
<dbReference type="AlphaFoldDB" id="A0AAD3SW81"/>
<dbReference type="GO" id="GO:0003676">
    <property type="term" value="F:nucleic acid binding"/>
    <property type="evidence" value="ECO:0007669"/>
    <property type="project" value="InterPro"/>
</dbReference>
<accession>A0AAD3SW81</accession>
<protein>
    <submittedName>
        <fullName evidence="2">Uncharacterized protein</fullName>
    </submittedName>
</protein>
<dbReference type="SUPFAM" id="SSF82708">
    <property type="entry name" value="R3H domain"/>
    <property type="match status" value="1"/>
</dbReference>
<organism evidence="2 3">
    <name type="scientific">Nepenthes gracilis</name>
    <name type="common">Slender pitcher plant</name>
    <dbReference type="NCBI Taxonomy" id="150966"/>
    <lineage>
        <taxon>Eukaryota</taxon>
        <taxon>Viridiplantae</taxon>
        <taxon>Streptophyta</taxon>
        <taxon>Embryophyta</taxon>
        <taxon>Tracheophyta</taxon>
        <taxon>Spermatophyta</taxon>
        <taxon>Magnoliopsida</taxon>
        <taxon>eudicotyledons</taxon>
        <taxon>Gunneridae</taxon>
        <taxon>Pentapetalae</taxon>
        <taxon>Caryophyllales</taxon>
        <taxon>Nepenthaceae</taxon>
        <taxon>Nepenthes</taxon>
    </lineage>
</organism>
<evidence type="ECO:0000313" key="2">
    <source>
        <dbReference type="EMBL" id="GMH18668.1"/>
    </source>
</evidence>
<reference evidence="2" key="1">
    <citation type="submission" date="2023-05" db="EMBL/GenBank/DDBJ databases">
        <title>Nepenthes gracilis genome sequencing.</title>
        <authorList>
            <person name="Fukushima K."/>
        </authorList>
    </citation>
    <scope>NUCLEOTIDE SEQUENCE</scope>
    <source>
        <strain evidence="2">SING2019-196</strain>
    </source>
</reference>
<dbReference type="InterPro" id="IPR036867">
    <property type="entry name" value="R3H_dom_sf"/>
</dbReference>
<dbReference type="PANTHER" id="PTHR15672:SF15">
    <property type="entry name" value="SINGLE-STRANDED NUCLEIC ACID BINDING R3H PROTEIN"/>
    <property type="match status" value="1"/>
</dbReference>
<dbReference type="Gene3D" id="3.30.1370.50">
    <property type="entry name" value="R3H-like domain"/>
    <property type="match status" value="1"/>
</dbReference>